<feature type="domain" description="ABC transporter" evidence="8">
    <location>
        <begin position="18"/>
        <end position="248"/>
    </location>
</feature>
<evidence type="ECO:0000256" key="7">
    <source>
        <dbReference type="ARBA" id="ARBA00023136"/>
    </source>
</evidence>
<dbReference type="Proteomes" id="UP000366945">
    <property type="component" value="Unassembled WGS sequence"/>
</dbReference>
<reference evidence="9 10" key="1">
    <citation type="submission" date="2019-08" db="EMBL/GenBank/DDBJ databases">
        <authorList>
            <person name="Peeters C."/>
        </authorList>
    </citation>
    <scope>NUCLEOTIDE SEQUENCE [LARGE SCALE GENOMIC DNA]</scope>
    <source>
        <strain evidence="9 10">LMG 31114</strain>
    </source>
</reference>
<dbReference type="PANTHER" id="PTHR42781">
    <property type="entry name" value="SPERMIDINE/PUTRESCINE IMPORT ATP-BINDING PROTEIN POTA"/>
    <property type="match status" value="1"/>
</dbReference>
<sequence>MNAPQFAPQIAPNTRGALTFENVRKAWGNHVAIPDLSFTVAPGTLTTLLGPSGCGKTTTLRLIAGLELPDAGRITLGGRDVTRLGAQHRDVSMVFQSYALFPHMSVFENVAYGLTVTRVPQQALRERVLESLARVGLTAMAQRMPAELSGGQQQRVAVARALVLEPEVMLFDEPLSNLDARLRVRVREDIRDLQTQLGLTVVYVTHDQEEALAISDQVIVMHDGRIAQQDAPRTLVEQPADAFVATFISNANLIDLPVIAQRDGHAQCDFHGLPLTLPYAGPALTHARVAIRPEALTLHAVPASVRNSEDCADAPRGPIGEIRRATYLGRATQYFVQTSAGDLVVLSHQFEIPFPVGTRVAVGLHARGAAIVGAAQ</sequence>
<keyword evidence="6" id="KW-1278">Translocase</keyword>
<keyword evidence="5" id="KW-0067">ATP-binding</keyword>
<keyword evidence="7" id="KW-0472">Membrane</keyword>
<keyword evidence="4" id="KW-0547">Nucleotide-binding</keyword>
<evidence type="ECO:0000256" key="1">
    <source>
        <dbReference type="ARBA" id="ARBA00022448"/>
    </source>
</evidence>
<evidence type="ECO:0000256" key="2">
    <source>
        <dbReference type="ARBA" id="ARBA00022475"/>
    </source>
</evidence>
<dbReference type="GeneID" id="300405196"/>
<dbReference type="SUPFAM" id="SSF52540">
    <property type="entry name" value="P-loop containing nucleoside triphosphate hydrolases"/>
    <property type="match status" value="1"/>
</dbReference>
<dbReference type="InterPro" id="IPR017871">
    <property type="entry name" value="ABC_transporter-like_CS"/>
</dbReference>
<dbReference type="RefSeq" id="WP_150680490.1">
    <property type="nucleotide sequence ID" value="NZ_CABPSK010000003.1"/>
</dbReference>
<dbReference type="InterPro" id="IPR003593">
    <property type="entry name" value="AAA+_ATPase"/>
</dbReference>
<evidence type="ECO:0000259" key="8">
    <source>
        <dbReference type="PROSITE" id="PS50893"/>
    </source>
</evidence>
<evidence type="ECO:0000313" key="10">
    <source>
        <dbReference type="Proteomes" id="UP000366945"/>
    </source>
</evidence>
<dbReference type="Pfam" id="PF08402">
    <property type="entry name" value="TOBE_2"/>
    <property type="match status" value="1"/>
</dbReference>
<evidence type="ECO:0000256" key="3">
    <source>
        <dbReference type="ARBA" id="ARBA00022519"/>
    </source>
</evidence>
<keyword evidence="3" id="KW-0997">Cell inner membrane</keyword>
<gene>
    <name evidence="9" type="ORF">PPN31114_03183</name>
</gene>
<protein>
    <submittedName>
        <fullName evidence="9">Sugar ABC transporter substrate-binding protein</fullName>
    </submittedName>
</protein>
<dbReference type="GO" id="GO:0022857">
    <property type="term" value="F:transmembrane transporter activity"/>
    <property type="evidence" value="ECO:0007669"/>
    <property type="project" value="InterPro"/>
</dbReference>
<dbReference type="InterPro" id="IPR027417">
    <property type="entry name" value="P-loop_NTPase"/>
</dbReference>
<dbReference type="GO" id="GO:0016887">
    <property type="term" value="F:ATP hydrolysis activity"/>
    <property type="evidence" value="ECO:0007669"/>
    <property type="project" value="InterPro"/>
</dbReference>
<dbReference type="InterPro" id="IPR013611">
    <property type="entry name" value="Transp-assoc_OB_typ2"/>
</dbReference>
<dbReference type="PROSITE" id="PS50893">
    <property type="entry name" value="ABC_TRANSPORTER_2"/>
    <property type="match status" value="1"/>
</dbReference>
<evidence type="ECO:0000256" key="5">
    <source>
        <dbReference type="ARBA" id="ARBA00022840"/>
    </source>
</evidence>
<dbReference type="OrthoDB" id="5298774at2"/>
<evidence type="ECO:0000256" key="6">
    <source>
        <dbReference type="ARBA" id="ARBA00022967"/>
    </source>
</evidence>
<dbReference type="InterPro" id="IPR003439">
    <property type="entry name" value="ABC_transporter-like_ATP-bd"/>
</dbReference>
<name>A0A5E4WBH9_9BURK</name>
<keyword evidence="1" id="KW-0813">Transport</keyword>
<dbReference type="FunFam" id="3.40.50.300:FF:000425">
    <property type="entry name" value="Probable ABC transporter, ATP-binding subunit"/>
    <property type="match status" value="1"/>
</dbReference>
<evidence type="ECO:0000313" key="9">
    <source>
        <dbReference type="EMBL" id="VVE21958.1"/>
    </source>
</evidence>
<dbReference type="PROSITE" id="PS00211">
    <property type="entry name" value="ABC_TRANSPORTER_1"/>
    <property type="match status" value="1"/>
</dbReference>
<dbReference type="Pfam" id="PF00005">
    <property type="entry name" value="ABC_tran"/>
    <property type="match status" value="1"/>
</dbReference>
<dbReference type="GO" id="GO:0015697">
    <property type="term" value="P:quaternary ammonium group transport"/>
    <property type="evidence" value="ECO:0007669"/>
    <property type="project" value="UniProtKB-ARBA"/>
</dbReference>
<dbReference type="InterPro" id="IPR050093">
    <property type="entry name" value="ABC_SmlMolc_Importer"/>
</dbReference>
<dbReference type="Gene3D" id="3.40.50.300">
    <property type="entry name" value="P-loop containing nucleotide triphosphate hydrolases"/>
    <property type="match status" value="1"/>
</dbReference>
<dbReference type="SMART" id="SM00382">
    <property type="entry name" value="AAA"/>
    <property type="match status" value="1"/>
</dbReference>
<keyword evidence="10" id="KW-1185">Reference proteome</keyword>
<dbReference type="InterPro" id="IPR008995">
    <property type="entry name" value="Mo/tungstate-bd_C_term_dom"/>
</dbReference>
<dbReference type="EMBL" id="CABPSK010000003">
    <property type="protein sequence ID" value="VVE21958.1"/>
    <property type="molecule type" value="Genomic_DNA"/>
</dbReference>
<evidence type="ECO:0000256" key="4">
    <source>
        <dbReference type="ARBA" id="ARBA00022741"/>
    </source>
</evidence>
<dbReference type="PANTHER" id="PTHR42781:SF1">
    <property type="entry name" value="THIAMINE IMPORT ATP-BINDING PROTEIN THIQ"/>
    <property type="match status" value="1"/>
</dbReference>
<dbReference type="GO" id="GO:0005524">
    <property type="term" value="F:ATP binding"/>
    <property type="evidence" value="ECO:0007669"/>
    <property type="project" value="UniProtKB-KW"/>
</dbReference>
<keyword evidence="2" id="KW-1003">Cell membrane</keyword>
<dbReference type="AlphaFoldDB" id="A0A5E4WBH9"/>
<proteinExistence type="predicted"/>
<accession>A0A5E4WBH9</accession>
<organism evidence="9 10">
    <name type="scientific">Pandoraea pneumonica</name>
    <dbReference type="NCBI Taxonomy" id="2508299"/>
    <lineage>
        <taxon>Bacteria</taxon>
        <taxon>Pseudomonadati</taxon>
        <taxon>Pseudomonadota</taxon>
        <taxon>Betaproteobacteria</taxon>
        <taxon>Burkholderiales</taxon>
        <taxon>Burkholderiaceae</taxon>
        <taxon>Pandoraea</taxon>
    </lineage>
</organism>
<dbReference type="GO" id="GO:0043190">
    <property type="term" value="C:ATP-binding cassette (ABC) transporter complex"/>
    <property type="evidence" value="ECO:0007669"/>
    <property type="project" value="InterPro"/>
</dbReference>
<dbReference type="SUPFAM" id="SSF50331">
    <property type="entry name" value="MOP-like"/>
    <property type="match status" value="1"/>
</dbReference>